<dbReference type="Gramene" id="OIT01524">
    <property type="protein sequence ID" value="OIT01524"/>
    <property type="gene ID" value="A4A49_27023"/>
</dbReference>
<name>A0A1J6IAQ9_NICAT</name>
<comment type="caution">
    <text evidence="2">The sequence shown here is derived from an EMBL/GenBank/DDBJ whole genome shotgun (WGS) entry which is preliminary data.</text>
</comment>
<evidence type="ECO:0000313" key="2">
    <source>
        <dbReference type="EMBL" id="OIT01524.1"/>
    </source>
</evidence>
<dbReference type="Proteomes" id="UP000187609">
    <property type="component" value="Unassembled WGS sequence"/>
</dbReference>
<keyword evidence="1" id="KW-0472">Membrane</keyword>
<feature type="transmembrane region" description="Helical" evidence="1">
    <location>
        <begin position="28"/>
        <end position="47"/>
    </location>
</feature>
<sequence>MAAKSPVACTTRDLPGQDTSWDCPLCPILLAQKVNVIIITTSFVKLFRRRKKKHMHTQIHRGSAVKLYTEEAYAVSQHFMNKGCWFRRLVPTENHRHNREGQPPSTENPFPLLASFLSLGGLFLGKFLALSLKVPNFRVIVTKY</sequence>
<accession>A0A1J6IAQ9</accession>
<evidence type="ECO:0000313" key="3">
    <source>
        <dbReference type="Proteomes" id="UP000187609"/>
    </source>
</evidence>
<dbReference type="AlphaFoldDB" id="A0A1J6IAQ9"/>
<organism evidence="2 3">
    <name type="scientific">Nicotiana attenuata</name>
    <name type="common">Coyote tobacco</name>
    <dbReference type="NCBI Taxonomy" id="49451"/>
    <lineage>
        <taxon>Eukaryota</taxon>
        <taxon>Viridiplantae</taxon>
        <taxon>Streptophyta</taxon>
        <taxon>Embryophyta</taxon>
        <taxon>Tracheophyta</taxon>
        <taxon>Spermatophyta</taxon>
        <taxon>Magnoliopsida</taxon>
        <taxon>eudicotyledons</taxon>
        <taxon>Gunneridae</taxon>
        <taxon>Pentapetalae</taxon>
        <taxon>asterids</taxon>
        <taxon>lamiids</taxon>
        <taxon>Solanales</taxon>
        <taxon>Solanaceae</taxon>
        <taxon>Nicotianoideae</taxon>
        <taxon>Nicotianeae</taxon>
        <taxon>Nicotiana</taxon>
    </lineage>
</organism>
<protein>
    <submittedName>
        <fullName evidence="2">Uncharacterized protein</fullName>
    </submittedName>
</protein>
<evidence type="ECO:0000256" key="1">
    <source>
        <dbReference type="SAM" id="Phobius"/>
    </source>
</evidence>
<keyword evidence="1" id="KW-1133">Transmembrane helix</keyword>
<keyword evidence="3" id="KW-1185">Reference proteome</keyword>
<dbReference type="EMBL" id="MJEQ01037188">
    <property type="protein sequence ID" value="OIT01524.1"/>
    <property type="molecule type" value="Genomic_DNA"/>
</dbReference>
<keyword evidence="1" id="KW-0812">Transmembrane</keyword>
<proteinExistence type="predicted"/>
<gene>
    <name evidence="2" type="ORF">A4A49_27023</name>
</gene>
<reference evidence="2" key="1">
    <citation type="submission" date="2016-11" db="EMBL/GenBank/DDBJ databases">
        <title>The genome of Nicotiana attenuata.</title>
        <authorList>
            <person name="Xu S."/>
            <person name="Brockmoeller T."/>
            <person name="Gaquerel E."/>
            <person name="Navarro A."/>
            <person name="Kuhl H."/>
            <person name="Gase K."/>
            <person name="Ling Z."/>
            <person name="Zhou W."/>
            <person name="Kreitzer C."/>
            <person name="Stanke M."/>
            <person name="Tang H."/>
            <person name="Lyons E."/>
            <person name="Pandey P."/>
            <person name="Pandey S.P."/>
            <person name="Timmermann B."/>
            <person name="Baldwin I.T."/>
        </authorList>
    </citation>
    <scope>NUCLEOTIDE SEQUENCE [LARGE SCALE GENOMIC DNA]</scope>
    <source>
        <strain evidence="2">UT</strain>
    </source>
</reference>